<dbReference type="PANTHER" id="PTHR17920">
    <property type="entry name" value="TRANSMEMBRANE AND COILED-COIL DOMAIN-CONTAINING PROTEIN 4 TMCO4"/>
    <property type="match status" value="1"/>
</dbReference>
<evidence type="ECO:0008006" key="10">
    <source>
        <dbReference type="Google" id="ProtNLM"/>
    </source>
</evidence>
<dbReference type="PANTHER" id="PTHR17920:SF3">
    <property type="entry name" value="TRANSMEMBRANE AND COILED-COIL DOMAIN-CONTAINING PROTEIN 4"/>
    <property type="match status" value="1"/>
</dbReference>
<comment type="caution">
    <text evidence="8">The sequence shown here is derived from an EMBL/GenBank/DDBJ whole genome shotgun (WGS) entry which is preliminary data.</text>
</comment>
<evidence type="ECO:0000256" key="3">
    <source>
        <dbReference type="ARBA" id="ARBA00022692"/>
    </source>
</evidence>
<evidence type="ECO:0000313" key="8">
    <source>
        <dbReference type="EMBL" id="KAK2148722.1"/>
    </source>
</evidence>
<name>A0AAD9J8S6_9ANNE</name>
<comment type="similarity">
    <text evidence="2">Belongs to the TMCO4 family.</text>
</comment>
<evidence type="ECO:0000256" key="4">
    <source>
        <dbReference type="ARBA" id="ARBA00022989"/>
    </source>
</evidence>
<gene>
    <name evidence="8" type="ORF">LSH36_486g03027</name>
</gene>
<protein>
    <recommendedName>
        <fullName evidence="10">Transmembrane and coiled-coil domain-containing protein 4</fullName>
    </recommendedName>
</protein>
<feature type="region of interest" description="Disordered" evidence="6">
    <location>
        <begin position="661"/>
        <end position="685"/>
    </location>
</feature>
<dbReference type="EMBL" id="JAODUP010000486">
    <property type="protein sequence ID" value="KAK2148722.1"/>
    <property type="molecule type" value="Genomic_DNA"/>
</dbReference>
<evidence type="ECO:0000256" key="5">
    <source>
        <dbReference type="ARBA" id="ARBA00023136"/>
    </source>
</evidence>
<dbReference type="Pfam" id="PF05277">
    <property type="entry name" value="DUF726"/>
    <property type="match status" value="1"/>
</dbReference>
<accession>A0AAD9J8S6</accession>
<feature type="compositionally biased region" description="Polar residues" evidence="6">
    <location>
        <begin position="614"/>
        <end position="624"/>
    </location>
</feature>
<evidence type="ECO:0000256" key="2">
    <source>
        <dbReference type="ARBA" id="ARBA00009824"/>
    </source>
</evidence>
<evidence type="ECO:0000313" key="9">
    <source>
        <dbReference type="Proteomes" id="UP001208570"/>
    </source>
</evidence>
<reference evidence="8" key="1">
    <citation type="journal article" date="2023" name="Mol. Biol. Evol.">
        <title>Third-Generation Sequencing Reveals the Adaptive Role of the Epigenome in Three Deep-Sea Polychaetes.</title>
        <authorList>
            <person name="Perez M."/>
            <person name="Aroh O."/>
            <person name="Sun Y."/>
            <person name="Lan Y."/>
            <person name="Juniper S.K."/>
            <person name="Young C.R."/>
            <person name="Angers B."/>
            <person name="Qian P.Y."/>
        </authorList>
    </citation>
    <scope>NUCLEOTIDE SEQUENCE</scope>
    <source>
        <strain evidence="8">P08H-3</strain>
    </source>
</reference>
<keyword evidence="9" id="KW-1185">Reference proteome</keyword>
<keyword evidence="5 7" id="KW-0472">Membrane</keyword>
<evidence type="ECO:0000256" key="1">
    <source>
        <dbReference type="ARBA" id="ARBA00004141"/>
    </source>
</evidence>
<dbReference type="InterPro" id="IPR007941">
    <property type="entry name" value="DUF726"/>
</dbReference>
<feature type="compositionally biased region" description="Basic and acidic residues" evidence="6">
    <location>
        <begin position="661"/>
        <end position="674"/>
    </location>
</feature>
<dbReference type="InterPro" id="IPR029058">
    <property type="entry name" value="AB_hydrolase_fold"/>
</dbReference>
<comment type="subcellular location">
    <subcellularLocation>
        <location evidence="1">Membrane</location>
        <topology evidence="1">Multi-pass membrane protein</topology>
    </subcellularLocation>
</comment>
<dbReference type="AlphaFoldDB" id="A0AAD9J8S6"/>
<feature type="transmembrane region" description="Helical" evidence="7">
    <location>
        <begin position="219"/>
        <end position="245"/>
    </location>
</feature>
<feature type="transmembrane region" description="Helical" evidence="7">
    <location>
        <begin position="251"/>
        <end position="278"/>
    </location>
</feature>
<dbReference type="Proteomes" id="UP001208570">
    <property type="component" value="Unassembled WGS sequence"/>
</dbReference>
<feature type="transmembrane region" description="Helical" evidence="7">
    <location>
        <begin position="371"/>
        <end position="394"/>
    </location>
</feature>
<proteinExistence type="inferred from homology"/>
<evidence type="ECO:0000256" key="7">
    <source>
        <dbReference type="SAM" id="Phobius"/>
    </source>
</evidence>
<feature type="region of interest" description="Disordered" evidence="6">
    <location>
        <begin position="752"/>
        <end position="777"/>
    </location>
</feature>
<dbReference type="SUPFAM" id="SSF53474">
    <property type="entry name" value="alpha/beta-Hydrolases"/>
    <property type="match status" value="1"/>
</dbReference>
<sequence length="777" mass="84714">MDGVSIFSLRGSVTRDVDKPFADDHSLSDDSAIGIDTLAMAGSDVRCATGHLTFNPRNDLQDVALYSYSAICAYALGKLYEGSPYDKELVDKWIKKIIEHNGQGDTSKETMHSLAMAQVELDNADPFVESLKADPYIIQNGMKPISQDLLSMAIEDGYYDSRLRTLVKYLCLLLKINWCDMELYENAIVENLEEEDHKQTEEEIKEKNSRDKKSKIKRYVLIGGAAIGGGALLGLTGGLAAPFIAAGAGAIIGGAGATALASTAGIAIIGSLFGVAGAGLGGFKMKKRVGNVEEFEFEPISESRQLHITIGVSGWLTEQMPEFKTAWLGLANSKEQYVLKYESKYLIQLGKALDYLVSIAINAATQEALKYTVLSGLLAAIAWPATLLAAASIIDNPWSVCTHRAVNVGQQLADVLLSRQQGKRPVTLIGFSLGARVIFYCLQEMAKRKNCEGIIEDVILLGAPVTGDPKQWEPLSRVVAGKIINGYCRGDWLLKFLYRTASIQINVAGLRAVAWENRRMHNIDLSDVVQGHTDYINKIDEILNVVGIQTREHAARRAPDSLKAWVQIQKSTSNQNLKRAQPSDITVTEDASACSSQLKSSGAAYHETQPELKCSQSVDRPQTTEQRDADLEITESNFDNVGEFKEWLAANRVFSHGDDHNHHHYVSDGDDKLGESSPPSPTIQSNNLARQIQVMTLTDPVNAVMNVTDNIGWNLHSASADSNLCDSDQITNPDSSESIELSSSRQNLDVLEGIPSSMNSNSSSHVTTPDSGISCDK</sequence>
<keyword evidence="4 7" id="KW-1133">Transmembrane helix</keyword>
<evidence type="ECO:0000256" key="6">
    <source>
        <dbReference type="SAM" id="MobiDB-lite"/>
    </source>
</evidence>
<keyword evidence="3 7" id="KW-0812">Transmembrane</keyword>
<feature type="region of interest" description="Disordered" evidence="6">
    <location>
        <begin position="598"/>
        <end position="629"/>
    </location>
</feature>
<dbReference type="GO" id="GO:0016020">
    <property type="term" value="C:membrane"/>
    <property type="evidence" value="ECO:0007669"/>
    <property type="project" value="UniProtKB-SubCell"/>
</dbReference>
<organism evidence="8 9">
    <name type="scientific">Paralvinella palmiformis</name>
    <dbReference type="NCBI Taxonomy" id="53620"/>
    <lineage>
        <taxon>Eukaryota</taxon>
        <taxon>Metazoa</taxon>
        <taxon>Spiralia</taxon>
        <taxon>Lophotrochozoa</taxon>
        <taxon>Annelida</taxon>
        <taxon>Polychaeta</taxon>
        <taxon>Sedentaria</taxon>
        <taxon>Canalipalpata</taxon>
        <taxon>Terebellida</taxon>
        <taxon>Terebelliformia</taxon>
        <taxon>Alvinellidae</taxon>
        <taxon>Paralvinella</taxon>
    </lineage>
</organism>